<sequence length="141" mass="15753">MNDETAEHGDDAGAAEYVFGCRFRLSPSVAGLRAEPNEFETTLFREADPPGEDGWLFFRDNLWHGELNDPDYFRELTEDALGVTVLTVDFRELRTDQTYLDALDDAIGANLDLFNAERVPEVRSKYLGSSIRLVDDGSTGA</sequence>
<dbReference type="RefSeq" id="WP_247379001.1">
    <property type="nucleotide sequence ID" value="NZ_JALLGV010000005.1"/>
</dbReference>
<gene>
    <name evidence="1" type="primary">lwrS</name>
    <name evidence="1" type="ORF">ACFR9U_19980</name>
</gene>
<dbReference type="EMBL" id="JBHUDJ010000014">
    <property type="protein sequence ID" value="MFD1589262.1"/>
    <property type="molecule type" value="Genomic_DNA"/>
</dbReference>
<name>A0ABD6CG29_9EURY</name>
<protein>
    <submittedName>
        <fullName evidence="1">LWR-salt protein</fullName>
    </submittedName>
</protein>
<dbReference type="Proteomes" id="UP001597119">
    <property type="component" value="Unassembled WGS sequence"/>
</dbReference>
<evidence type="ECO:0000313" key="1">
    <source>
        <dbReference type="EMBL" id="MFD1589262.1"/>
    </source>
</evidence>
<dbReference type="Pfam" id="PF26423">
    <property type="entry name" value="LWR_salt"/>
    <property type="match status" value="1"/>
</dbReference>
<dbReference type="InterPro" id="IPR049798">
    <property type="entry name" value="LWR_salt"/>
</dbReference>
<comment type="caution">
    <text evidence="1">The sequence shown here is derived from an EMBL/GenBank/DDBJ whole genome shotgun (WGS) entry which is preliminary data.</text>
</comment>
<evidence type="ECO:0000313" key="2">
    <source>
        <dbReference type="Proteomes" id="UP001597119"/>
    </source>
</evidence>
<accession>A0ABD6CG29</accession>
<dbReference type="AlphaFoldDB" id="A0ABD6CG29"/>
<keyword evidence="2" id="KW-1185">Reference proteome</keyword>
<dbReference type="NCBIfam" id="NF033910">
    <property type="entry name" value="LWR_salt"/>
    <property type="match status" value="1"/>
</dbReference>
<reference evidence="1 2" key="1">
    <citation type="journal article" date="2019" name="Int. J. Syst. Evol. Microbiol.">
        <title>The Global Catalogue of Microorganisms (GCM) 10K type strain sequencing project: providing services to taxonomists for standard genome sequencing and annotation.</title>
        <authorList>
            <consortium name="The Broad Institute Genomics Platform"/>
            <consortium name="The Broad Institute Genome Sequencing Center for Infectious Disease"/>
            <person name="Wu L."/>
            <person name="Ma J."/>
        </authorList>
    </citation>
    <scope>NUCLEOTIDE SEQUENCE [LARGE SCALE GENOMIC DNA]</scope>
    <source>
        <strain evidence="1 2">CGMCC 1.12125</strain>
    </source>
</reference>
<proteinExistence type="predicted"/>
<organism evidence="1 2">
    <name type="scientific">Halorientalis brevis</name>
    <dbReference type="NCBI Taxonomy" id="1126241"/>
    <lineage>
        <taxon>Archaea</taxon>
        <taxon>Methanobacteriati</taxon>
        <taxon>Methanobacteriota</taxon>
        <taxon>Stenosarchaea group</taxon>
        <taxon>Halobacteria</taxon>
        <taxon>Halobacteriales</taxon>
        <taxon>Haloarculaceae</taxon>
        <taxon>Halorientalis</taxon>
    </lineage>
</organism>